<keyword evidence="3 5" id="KW-1133">Transmembrane helix</keyword>
<evidence type="ECO:0000256" key="1">
    <source>
        <dbReference type="ARBA" id="ARBA00004141"/>
    </source>
</evidence>
<sequence length="422" mass="45574">MKTVRGLRWWIIVLICIGTIMNYLARNSLGVLAPELKHALNFSTQQYSYIVGAFQVGYTIMQPVCGIVVDLIGLRLGFALFAALWSATGVLHGFATGWMSLGAMRGMLGLFEAAAIPSGMKAVAEWFPDREKSVAVGYFNAGTSLGALLAPPLVVFLSLRYGWQSAFIVTGAFGFVWAALWYAVYRSPADHPRLSTGERTLIQQGQTHSPPASKRPVRDILGSRRFWAIALPRFFAEPAWQTFSFWIPLYLVTERHMDLKQIALFAWLPFLAADLGGILGGYLSPFLMRYCRIPLIWSRVAGVILGAFMMIGPACIGLVASPYSAIALFCVGGFAHQMISALVNTLSADVFDPDEVATASGFAGMAAWIGGLGFSLVVGALADTVGYGPLFACLGAFDLIGAALLVLLIRGQTKQERAHAAS</sequence>
<dbReference type="InterPro" id="IPR036259">
    <property type="entry name" value="MFS_trans_sf"/>
</dbReference>
<evidence type="ECO:0000313" key="7">
    <source>
        <dbReference type="EMBL" id="MEQ5843427.1"/>
    </source>
</evidence>
<dbReference type="RefSeq" id="WP_349545087.1">
    <property type="nucleotide sequence ID" value="NZ_JAOALG010000002.1"/>
</dbReference>
<dbReference type="InterPro" id="IPR011701">
    <property type="entry name" value="MFS"/>
</dbReference>
<dbReference type="InterPro" id="IPR020846">
    <property type="entry name" value="MFS_dom"/>
</dbReference>
<feature type="transmembrane region" description="Helical" evidence="5">
    <location>
        <begin position="325"/>
        <end position="344"/>
    </location>
</feature>
<dbReference type="EMBL" id="JAOALG010000002">
    <property type="protein sequence ID" value="MEQ5843427.1"/>
    <property type="molecule type" value="Genomic_DNA"/>
</dbReference>
<dbReference type="CDD" id="cd17319">
    <property type="entry name" value="MFS_ExuT_GudP_like"/>
    <property type="match status" value="1"/>
</dbReference>
<evidence type="ECO:0000256" key="5">
    <source>
        <dbReference type="SAM" id="Phobius"/>
    </source>
</evidence>
<protein>
    <submittedName>
        <fullName evidence="7">MFS transporter</fullName>
    </submittedName>
</protein>
<feature type="domain" description="Major facilitator superfamily (MFS) profile" evidence="6">
    <location>
        <begin position="11"/>
        <end position="413"/>
    </location>
</feature>
<comment type="subcellular location">
    <subcellularLocation>
        <location evidence="1">Membrane</location>
        <topology evidence="1">Multi-pass membrane protein</topology>
    </subcellularLocation>
</comment>
<dbReference type="PANTHER" id="PTHR11662">
    <property type="entry name" value="SOLUTE CARRIER FAMILY 17"/>
    <property type="match status" value="1"/>
</dbReference>
<feature type="transmembrane region" description="Helical" evidence="5">
    <location>
        <begin position="136"/>
        <end position="159"/>
    </location>
</feature>
<keyword evidence="8" id="KW-1185">Reference proteome</keyword>
<accession>A0ABV1LW02</accession>
<gene>
    <name evidence="7" type="ORF">N0A02_28610</name>
</gene>
<feature type="transmembrane region" description="Helical" evidence="5">
    <location>
        <begin position="264"/>
        <end position="284"/>
    </location>
</feature>
<evidence type="ECO:0000256" key="4">
    <source>
        <dbReference type="ARBA" id="ARBA00023136"/>
    </source>
</evidence>
<dbReference type="PIRSF" id="PIRSF002808">
    <property type="entry name" value="Hexose_phosphate_transp"/>
    <property type="match status" value="1"/>
</dbReference>
<feature type="transmembrane region" description="Helical" evidence="5">
    <location>
        <begin position="356"/>
        <end position="381"/>
    </location>
</feature>
<dbReference type="Gene3D" id="1.20.1250.20">
    <property type="entry name" value="MFS general substrate transporter like domains"/>
    <property type="match status" value="2"/>
</dbReference>
<feature type="transmembrane region" description="Helical" evidence="5">
    <location>
        <begin position="387"/>
        <end position="409"/>
    </location>
</feature>
<dbReference type="InterPro" id="IPR050382">
    <property type="entry name" value="MFS_Na/Anion_cotransporter"/>
</dbReference>
<feature type="transmembrane region" description="Helical" evidence="5">
    <location>
        <begin position="76"/>
        <end position="95"/>
    </location>
</feature>
<evidence type="ECO:0000313" key="8">
    <source>
        <dbReference type="Proteomes" id="UP001469089"/>
    </source>
</evidence>
<feature type="transmembrane region" description="Helical" evidence="5">
    <location>
        <begin position="165"/>
        <end position="185"/>
    </location>
</feature>
<name>A0ABV1LW02_9BURK</name>
<keyword evidence="2 5" id="KW-0812">Transmembrane</keyword>
<evidence type="ECO:0000256" key="3">
    <source>
        <dbReference type="ARBA" id="ARBA00022989"/>
    </source>
</evidence>
<dbReference type="PROSITE" id="PS50850">
    <property type="entry name" value="MFS"/>
    <property type="match status" value="1"/>
</dbReference>
<dbReference type="Proteomes" id="UP001469089">
    <property type="component" value="Unassembled WGS sequence"/>
</dbReference>
<feature type="transmembrane region" description="Helical" evidence="5">
    <location>
        <begin position="7"/>
        <end position="26"/>
    </location>
</feature>
<evidence type="ECO:0000259" key="6">
    <source>
        <dbReference type="PROSITE" id="PS50850"/>
    </source>
</evidence>
<dbReference type="PANTHER" id="PTHR11662:SF285">
    <property type="entry name" value="HEXURONATE TRANSPORTER"/>
    <property type="match status" value="1"/>
</dbReference>
<dbReference type="InterPro" id="IPR000849">
    <property type="entry name" value="Sugar_P_transporter"/>
</dbReference>
<reference evidence="7 8" key="1">
    <citation type="journal article" date="2024" name="Chem. Sci.">
        <title>Discovery of a lagriamide polyketide by integrated genome mining, isotopic labeling, and untargeted metabolomics.</title>
        <authorList>
            <person name="Fergusson C.H."/>
            <person name="Saulog J."/>
            <person name="Paulo B.S."/>
            <person name="Wilson D.M."/>
            <person name="Liu D.Y."/>
            <person name="Morehouse N.J."/>
            <person name="Waterworth S."/>
            <person name="Barkei J."/>
            <person name="Gray C.A."/>
            <person name="Kwan J.C."/>
            <person name="Eustaquio A.S."/>
            <person name="Linington R.G."/>
        </authorList>
    </citation>
    <scope>NUCLEOTIDE SEQUENCE [LARGE SCALE GENOMIC DNA]</scope>
    <source>
        <strain evidence="7 8">RL17-338-BIF-B</strain>
    </source>
</reference>
<feature type="transmembrane region" description="Helical" evidence="5">
    <location>
        <begin position="296"/>
        <end position="319"/>
    </location>
</feature>
<dbReference type="SUPFAM" id="SSF103473">
    <property type="entry name" value="MFS general substrate transporter"/>
    <property type="match status" value="1"/>
</dbReference>
<evidence type="ECO:0000256" key="2">
    <source>
        <dbReference type="ARBA" id="ARBA00022692"/>
    </source>
</evidence>
<organism evidence="7 8">
    <name type="scientific">Paraburkholderia acidicola</name>
    <dbReference type="NCBI Taxonomy" id="1912599"/>
    <lineage>
        <taxon>Bacteria</taxon>
        <taxon>Pseudomonadati</taxon>
        <taxon>Pseudomonadota</taxon>
        <taxon>Betaproteobacteria</taxon>
        <taxon>Burkholderiales</taxon>
        <taxon>Burkholderiaceae</taxon>
        <taxon>Paraburkholderia</taxon>
    </lineage>
</organism>
<keyword evidence="4 5" id="KW-0472">Membrane</keyword>
<proteinExistence type="predicted"/>
<comment type="caution">
    <text evidence="7">The sequence shown here is derived from an EMBL/GenBank/DDBJ whole genome shotgun (WGS) entry which is preliminary data.</text>
</comment>
<dbReference type="Pfam" id="PF07690">
    <property type="entry name" value="MFS_1"/>
    <property type="match status" value="1"/>
</dbReference>
<feature type="transmembrane region" description="Helical" evidence="5">
    <location>
        <begin position="46"/>
        <end position="69"/>
    </location>
</feature>